<sequence length="214" mass="22865">MKRLQKFLRLTLLSFAGAALMLAISAAGAAEVDAGSGLPSYEELPAQAPDEALLKPLAAKSLKGRFEERRTLPGFPKPMVTTGVFELTGKILRWEAEKPFPSVMTAGPDGVVMEAAGERQVLSAADIPAVGRVSELLSGVFSGNFAALKEAFDLRAEKLSDGSVRIAARPKSPELAKVLGEVRAKGRSFVERIEVVSAQGRTEILFSDVRVENN</sequence>
<dbReference type="RefSeq" id="WP_139687502.1">
    <property type="nucleotide sequence ID" value="NZ_WEHW01000040.1"/>
</dbReference>
<dbReference type="EMBL" id="WEHW01000040">
    <property type="protein sequence ID" value="KAB7650390.1"/>
    <property type="molecule type" value="Genomic_DNA"/>
</dbReference>
<protein>
    <submittedName>
        <fullName evidence="3">Outer membrane lipoprotein carrier protein LolA</fullName>
    </submittedName>
</protein>
<dbReference type="SUPFAM" id="SSF89392">
    <property type="entry name" value="Prokaryotic lipoproteins and lipoprotein localization factors"/>
    <property type="match status" value="1"/>
</dbReference>
<comment type="caution">
    <text evidence="3">The sequence shown here is derived from an EMBL/GenBank/DDBJ whole genome shotgun (WGS) entry which is preliminary data.</text>
</comment>
<evidence type="ECO:0000256" key="1">
    <source>
        <dbReference type="ARBA" id="ARBA00022729"/>
    </source>
</evidence>
<accession>A0AAI9WMG7</accession>
<keyword evidence="3" id="KW-0449">Lipoprotein</keyword>
<dbReference type="CDD" id="cd16325">
    <property type="entry name" value="LolA"/>
    <property type="match status" value="1"/>
</dbReference>
<proteinExistence type="predicted"/>
<feature type="signal peptide" evidence="2">
    <location>
        <begin position="1"/>
        <end position="29"/>
    </location>
</feature>
<dbReference type="Gene3D" id="2.50.20.10">
    <property type="entry name" value="Lipoprotein localisation LolA/LolB/LppX"/>
    <property type="match status" value="1"/>
</dbReference>
<evidence type="ECO:0000313" key="4">
    <source>
        <dbReference type="Proteomes" id="UP000469462"/>
    </source>
</evidence>
<name>A0AAI9WMG7_9BURK</name>
<dbReference type="AlphaFoldDB" id="A0AAI9WMG7"/>
<evidence type="ECO:0000256" key="2">
    <source>
        <dbReference type="SAM" id="SignalP"/>
    </source>
</evidence>
<organism evidence="3 4">
    <name type="scientific">Sutterella seckii</name>
    <dbReference type="NCBI Taxonomy" id="1944635"/>
    <lineage>
        <taxon>Bacteria</taxon>
        <taxon>Pseudomonadati</taxon>
        <taxon>Pseudomonadota</taxon>
        <taxon>Betaproteobacteria</taxon>
        <taxon>Burkholderiales</taxon>
        <taxon>Sutterellaceae</taxon>
        <taxon>Sutterella</taxon>
    </lineage>
</organism>
<gene>
    <name evidence="3" type="ORF">GBM96_09165</name>
</gene>
<reference evidence="3 4" key="1">
    <citation type="submission" date="2019-10" db="EMBL/GenBank/DDBJ databases">
        <title>Genome diversity of Sutterella seckii.</title>
        <authorList>
            <person name="Chaplin A.V."/>
            <person name="Sokolova S.R."/>
            <person name="Mosin K.A."/>
            <person name="Ivanova E.L."/>
            <person name="Kochetkova T.O."/>
            <person name="Goltsov A.Y."/>
            <person name="Trofimov D.Y."/>
            <person name="Efimov B.A."/>
        </authorList>
    </citation>
    <scope>NUCLEOTIDE SEQUENCE [LARGE SCALE GENOMIC DNA]</scope>
    <source>
        <strain evidence="3 4">ASD3426</strain>
    </source>
</reference>
<dbReference type="InterPro" id="IPR004564">
    <property type="entry name" value="OM_lipoprot_carrier_LolA-like"/>
</dbReference>
<keyword evidence="1 2" id="KW-0732">Signal</keyword>
<feature type="chain" id="PRO_5042553086" evidence="2">
    <location>
        <begin position="30"/>
        <end position="214"/>
    </location>
</feature>
<keyword evidence="4" id="KW-1185">Reference proteome</keyword>
<dbReference type="InterPro" id="IPR029046">
    <property type="entry name" value="LolA/LolB/LppX"/>
</dbReference>
<dbReference type="Proteomes" id="UP000469462">
    <property type="component" value="Unassembled WGS sequence"/>
</dbReference>
<evidence type="ECO:0000313" key="3">
    <source>
        <dbReference type="EMBL" id="KAB7650390.1"/>
    </source>
</evidence>